<dbReference type="PANTHER" id="PTHR11012:SF12">
    <property type="entry name" value="CHK KINASE-LIKE DOMAIN-CONTAINING PROTEIN-RELATED"/>
    <property type="match status" value="1"/>
</dbReference>
<dbReference type="InterPro" id="IPR011009">
    <property type="entry name" value="Kinase-like_dom_sf"/>
</dbReference>
<evidence type="ECO:0000313" key="2">
    <source>
        <dbReference type="EnsemblMetazoa" id="AATE009335-PA.1"/>
    </source>
</evidence>
<feature type="domain" description="CHK kinase-like" evidence="1">
    <location>
        <begin position="136"/>
        <end position="315"/>
    </location>
</feature>
<dbReference type="InterPro" id="IPR004119">
    <property type="entry name" value="EcKL"/>
</dbReference>
<dbReference type="PANTHER" id="PTHR11012">
    <property type="entry name" value="PROTEIN KINASE-LIKE DOMAIN-CONTAINING"/>
    <property type="match status" value="1"/>
</dbReference>
<sequence length="396" mass="45304">MEHSAFEVSFPAWLDDDFFLRVIREFTHDAGAQLCHSCRLHPGTKAGEHFASVIYRTTIHYRSSRCKEAALDVIMKIKPFQEGLKKAVLTDSDLFVREMRVYSEVLPQMARRLAAIGETINHPRFVYAAETPHTILILEDSGGKGWQTGQYITSFQEVIPAIKTIAKFHAASVVIQHDCNVVEKMRALDGMVKKSLQDLLHFMRSTDGFEQLISPVEKLQETLLEELIRNYGPSTRCLNVLVHGNFHSKNLLHQYTSDGQIGDTMLVDYQICSWTTPAVDLYYLLDTIVDQSLKEQHGDEMIYLYHEEFSSLLRRLGYLGQVTSLLDLQIELLQHGALELFHYIALYPFRFVDRSKINFEQLLSGTAQNPAACSPVYKRVMKMVLTRFLHQGIMGK</sequence>
<dbReference type="Gene3D" id="3.90.1200.10">
    <property type="match status" value="1"/>
</dbReference>
<dbReference type="SMART" id="SM00587">
    <property type="entry name" value="CHK"/>
    <property type="match status" value="1"/>
</dbReference>
<reference evidence="2" key="1">
    <citation type="submission" date="2022-08" db="UniProtKB">
        <authorList>
            <consortium name="EnsemblMetazoa"/>
        </authorList>
    </citation>
    <scope>IDENTIFICATION</scope>
    <source>
        <strain evidence="2">EBRO</strain>
    </source>
</reference>
<evidence type="ECO:0000259" key="1">
    <source>
        <dbReference type="SMART" id="SM00587"/>
    </source>
</evidence>
<dbReference type="AlphaFoldDB" id="A0A182J133"/>
<dbReference type="STRING" id="41427.A0A182J133"/>
<organism evidence="2">
    <name type="scientific">Anopheles atroparvus</name>
    <name type="common">European mosquito</name>
    <dbReference type="NCBI Taxonomy" id="41427"/>
    <lineage>
        <taxon>Eukaryota</taxon>
        <taxon>Metazoa</taxon>
        <taxon>Ecdysozoa</taxon>
        <taxon>Arthropoda</taxon>
        <taxon>Hexapoda</taxon>
        <taxon>Insecta</taxon>
        <taxon>Pterygota</taxon>
        <taxon>Neoptera</taxon>
        <taxon>Endopterygota</taxon>
        <taxon>Diptera</taxon>
        <taxon>Nematocera</taxon>
        <taxon>Culicoidea</taxon>
        <taxon>Culicidae</taxon>
        <taxon>Anophelinae</taxon>
        <taxon>Anopheles</taxon>
    </lineage>
</organism>
<protein>
    <recommendedName>
        <fullName evidence="1">CHK kinase-like domain-containing protein</fullName>
    </recommendedName>
</protein>
<dbReference type="Pfam" id="PF02958">
    <property type="entry name" value="EcKL"/>
    <property type="match status" value="1"/>
</dbReference>
<name>A0A182J133_ANOAO</name>
<dbReference type="SUPFAM" id="SSF56112">
    <property type="entry name" value="Protein kinase-like (PK-like)"/>
    <property type="match status" value="1"/>
</dbReference>
<dbReference type="EnsemblMetazoa" id="AATE009335-RA">
    <property type="protein sequence ID" value="AATE009335-PA.1"/>
    <property type="gene ID" value="AATE009335"/>
</dbReference>
<proteinExistence type="predicted"/>
<accession>A0A182J133</accession>
<dbReference type="InterPro" id="IPR015897">
    <property type="entry name" value="CHK_kinase-like"/>
</dbReference>
<dbReference type="VEuPathDB" id="VectorBase:AATE009335"/>